<reference evidence="2" key="1">
    <citation type="submission" date="2017-08" db="EMBL/GenBank/DDBJ databases">
        <authorList>
            <person name="Varghese N."/>
            <person name="Submissions S."/>
        </authorList>
    </citation>
    <scope>NUCLEOTIDE SEQUENCE [LARGE SCALE GENOMIC DNA]</scope>
    <source>
        <strain evidence="2">JA234</strain>
    </source>
</reference>
<evidence type="ECO:0000313" key="1">
    <source>
        <dbReference type="EMBL" id="SNX75332.1"/>
    </source>
</evidence>
<dbReference type="Proteomes" id="UP000219467">
    <property type="component" value="Unassembled WGS sequence"/>
</dbReference>
<keyword evidence="2" id="KW-1185">Reference proteome</keyword>
<organism evidence="1 2">
    <name type="scientific">Cereibacter ovatus</name>
    <dbReference type="NCBI Taxonomy" id="439529"/>
    <lineage>
        <taxon>Bacteria</taxon>
        <taxon>Pseudomonadati</taxon>
        <taxon>Pseudomonadota</taxon>
        <taxon>Alphaproteobacteria</taxon>
        <taxon>Rhodobacterales</taxon>
        <taxon>Paracoccaceae</taxon>
        <taxon>Cereibacter</taxon>
    </lineage>
</organism>
<name>A0A285D698_9RHOB</name>
<feature type="non-terminal residue" evidence="1">
    <location>
        <position position="1"/>
    </location>
</feature>
<dbReference type="InterPro" id="IPR053860">
    <property type="entry name" value="DUF6932"/>
</dbReference>
<accession>A0A285D698</accession>
<dbReference type="AlphaFoldDB" id="A0A285D698"/>
<sequence>RAESYEILQAMATKTSGLSPWINHFTVVQAGPSRPYPAAWHPACGKLLWKPSYNTIVVSMIPTLVLLPGSPWPVLPPGIHAAGLADVSAAFATNAWRRSLYDGLVDACGRLHRAGCPTVYLDGSYVSGKPKPGDYDACWDPSGVDPAKLDPVFLNFQNGRAAQKAAFKGEFFPSSMMCADVGKAFVEFFQRDRFTGIQKGIIAIPLTADPLLSGKVQP</sequence>
<dbReference type="Pfam" id="PF22014">
    <property type="entry name" value="DUF6932"/>
    <property type="match status" value="1"/>
</dbReference>
<dbReference type="RefSeq" id="WP_204840066.1">
    <property type="nucleotide sequence ID" value="NZ_OAOQ01000049.1"/>
</dbReference>
<evidence type="ECO:0000313" key="2">
    <source>
        <dbReference type="Proteomes" id="UP000219467"/>
    </source>
</evidence>
<proteinExistence type="predicted"/>
<protein>
    <submittedName>
        <fullName evidence="1">Uncharacterized protein</fullName>
    </submittedName>
</protein>
<dbReference type="EMBL" id="OAOQ01000049">
    <property type="protein sequence ID" value="SNX75332.1"/>
    <property type="molecule type" value="Genomic_DNA"/>
</dbReference>
<gene>
    <name evidence="1" type="ORF">SAMN05878503_1494</name>
</gene>